<name>A0A6G3WQ64_9ACTN</name>
<reference evidence="2" key="1">
    <citation type="submission" date="2020-01" db="EMBL/GenBank/DDBJ databases">
        <title>Insect and environment-associated Actinomycetes.</title>
        <authorList>
            <person name="Currrie C."/>
            <person name="Chevrette M."/>
            <person name="Carlson C."/>
            <person name="Stubbendieck R."/>
            <person name="Wendt-Pienkowski E."/>
        </authorList>
    </citation>
    <scope>NUCLEOTIDE SEQUENCE</scope>
    <source>
        <strain evidence="2">SID7499</strain>
    </source>
</reference>
<dbReference type="Gene3D" id="3.40.50.1820">
    <property type="entry name" value="alpha/beta hydrolase"/>
    <property type="match status" value="1"/>
</dbReference>
<dbReference type="PANTHER" id="PTHR37017">
    <property type="entry name" value="AB HYDROLASE-1 DOMAIN-CONTAINING PROTEIN-RELATED"/>
    <property type="match status" value="1"/>
</dbReference>
<organism evidence="2">
    <name type="scientific">Streptomyces sp. SID7499</name>
    <dbReference type="NCBI Taxonomy" id="2706086"/>
    <lineage>
        <taxon>Bacteria</taxon>
        <taxon>Bacillati</taxon>
        <taxon>Actinomycetota</taxon>
        <taxon>Actinomycetes</taxon>
        <taxon>Kitasatosporales</taxon>
        <taxon>Streptomycetaceae</taxon>
        <taxon>Streptomyces</taxon>
    </lineage>
</organism>
<gene>
    <name evidence="2" type="ORF">G3M58_14485</name>
</gene>
<dbReference type="PANTHER" id="PTHR37017:SF11">
    <property type="entry name" value="ESTERASE_LIPASE_THIOESTERASE DOMAIN-CONTAINING PROTEIN"/>
    <property type="match status" value="1"/>
</dbReference>
<sequence length="87" mass="9070">MPAVVLVHGLYHRPEHFGRVAEPMRTAGIEVVVPELHRGSLSADTAAVQAAVDSLAEPPLVLGHSYGGSVITGVRGAGQLVYLTAFV</sequence>
<dbReference type="InterPro" id="IPR000073">
    <property type="entry name" value="AB_hydrolase_1"/>
</dbReference>
<proteinExistence type="predicted"/>
<dbReference type="EMBL" id="JAAGMN010001438">
    <property type="protein sequence ID" value="NEE07655.1"/>
    <property type="molecule type" value="Genomic_DNA"/>
</dbReference>
<evidence type="ECO:0000313" key="2">
    <source>
        <dbReference type="EMBL" id="NEE07655.1"/>
    </source>
</evidence>
<feature type="domain" description="AB hydrolase-1" evidence="1">
    <location>
        <begin position="4"/>
        <end position="85"/>
    </location>
</feature>
<dbReference type="Pfam" id="PF12697">
    <property type="entry name" value="Abhydrolase_6"/>
    <property type="match status" value="1"/>
</dbReference>
<protein>
    <submittedName>
        <fullName evidence="2">Alpha/beta fold hydrolase</fullName>
    </submittedName>
</protein>
<dbReference type="InterPro" id="IPR052897">
    <property type="entry name" value="Sec-Metab_Biosynth_Hydrolase"/>
</dbReference>
<dbReference type="GO" id="GO:0016787">
    <property type="term" value="F:hydrolase activity"/>
    <property type="evidence" value="ECO:0007669"/>
    <property type="project" value="UniProtKB-KW"/>
</dbReference>
<accession>A0A6G3WQ64</accession>
<feature type="non-terminal residue" evidence="2">
    <location>
        <position position="87"/>
    </location>
</feature>
<dbReference type="SUPFAM" id="SSF53474">
    <property type="entry name" value="alpha/beta-Hydrolases"/>
    <property type="match status" value="1"/>
</dbReference>
<dbReference type="AlphaFoldDB" id="A0A6G3WQ64"/>
<comment type="caution">
    <text evidence="2">The sequence shown here is derived from an EMBL/GenBank/DDBJ whole genome shotgun (WGS) entry which is preliminary data.</text>
</comment>
<dbReference type="InterPro" id="IPR029058">
    <property type="entry name" value="AB_hydrolase_fold"/>
</dbReference>
<keyword evidence="2" id="KW-0378">Hydrolase</keyword>
<evidence type="ECO:0000259" key="1">
    <source>
        <dbReference type="Pfam" id="PF12697"/>
    </source>
</evidence>